<evidence type="ECO:0000313" key="2">
    <source>
        <dbReference type="EMBL" id="GAA3901280.1"/>
    </source>
</evidence>
<evidence type="ECO:0000256" key="1">
    <source>
        <dbReference type="SAM" id="MobiDB-lite"/>
    </source>
</evidence>
<feature type="compositionally biased region" description="Low complexity" evidence="1">
    <location>
        <begin position="69"/>
        <end position="81"/>
    </location>
</feature>
<evidence type="ECO:0000313" key="3">
    <source>
        <dbReference type="Proteomes" id="UP001501563"/>
    </source>
</evidence>
<comment type="caution">
    <text evidence="2">The sequence shown here is derived from an EMBL/GenBank/DDBJ whole genome shotgun (WGS) entry which is preliminary data.</text>
</comment>
<feature type="compositionally biased region" description="Low complexity" evidence="1">
    <location>
        <begin position="43"/>
        <end position="58"/>
    </location>
</feature>
<protein>
    <submittedName>
        <fullName evidence="2">Uncharacterized protein</fullName>
    </submittedName>
</protein>
<dbReference type="Proteomes" id="UP001501563">
    <property type="component" value="Unassembled WGS sequence"/>
</dbReference>
<reference evidence="3" key="1">
    <citation type="journal article" date="2019" name="Int. J. Syst. Evol. Microbiol.">
        <title>The Global Catalogue of Microorganisms (GCM) 10K type strain sequencing project: providing services to taxonomists for standard genome sequencing and annotation.</title>
        <authorList>
            <consortium name="The Broad Institute Genomics Platform"/>
            <consortium name="The Broad Institute Genome Sequencing Center for Infectious Disease"/>
            <person name="Wu L."/>
            <person name="Ma J."/>
        </authorList>
    </citation>
    <scope>NUCLEOTIDE SEQUENCE [LARGE SCALE GENOMIC DNA]</scope>
    <source>
        <strain evidence="3">JCM 16578</strain>
    </source>
</reference>
<dbReference type="RefSeq" id="WP_331264890.1">
    <property type="nucleotide sequence ID" value="NZ_BAAAZA010000047.1"/>
</dbReference>
<name>A0ABP7LG91_9ACTN</name>
<sequence length="126" mass="12245">MENDRIPPHNRGTGRPAAATAAPTAPPPPASPAGGRIADGTGRPVVPARLAVPLVAADPPDRTASRPTAGPYPAGPPVAVGAPGGRDTGGRLPSEDGLPVVPTVVGRVARPGLAGDTALLMKGAPA</sequence>
<keyword evidence="3" id="KW-1185">Reference proteome</keyword>
<proteinExistence type="predicted"/>
<gene>
    <name evidence="2" type="ORF">GCM10022207_82760</name>
</gene>
<organism evidence="2 3">
    <name type="scientific">Streptomyces lannensis</name>
    <dbReference type="NCBI Taxonomy" id="766498"/>
    <lineage>
        <taxon>Bacteria</taxon>
        <taxon>Bacillati</taxon>
        <taxon>Actinomycetota</taxon>
        <taxon>Actinomycetes</taxon>
        <taxon>Kitasatosporales</taxon>
        <taxon>Streptomycetaceae</taxon>
        <taxon>Streptomyces</taxon>
    </lineage>
</organism>
<feature type="region of interest" description="Disordered" evidence="1">
    <location>
        <begin position="1"/>
        <end position="99"/>
    </location>
</feature>
<dbReference type="EMBL" id="BAAAZA010000047">
    <property type="protein sequence ID" value="GAA3901280.1"/>
    <property type="molecule type" value="Genomic_DNA"/>
</dbReference>
<feature type="compositionally biased region" description="Low complexity" evidence="1">
    <location>
        <begin position="11"/>
        <end position="23"/>
    </location>
</feature>
<accession>A0ABP7LG91</accession>